<evidence type="ECO:0000256" key="1">
    <source>
        <dbReference type="SAM" id="Coils"/>
    </source>
</evidence>
<gene>
    <name evidence="4" type="ORF">A306_00000196</name>
</gene>
<comment type="caution">
    <text evidence="4">The sequence shown here is derived from an EMBL/GenBank/DDBJ whole genome shotgun (WGS) entry which is preliminary data.</text>
</comment>
<name>A0A2I0M650_COLLI</name>
<dbReference type="EMBL" id="AKCR02000035">
    <property type="protein sequence ID" value="PKK25142.1"/>
    <property type="molecule type" value="Genomic_DNA"/>
</dbReference>
<feature type="region of interest" description="Disordered" evidence="2">
    <location>
        <begin position="46"/>
        <end position="90"/>
    </location>
</feature>
<reference evidence="4 5" key="1">
    <citation type="journal article" date="2013" name="Science">
        <title>Genomic diversity and evolution of the head crest in the rock pigeon.</title>
        <authorList>
            <person name="Shapiro M.D."/>
            <person name="Kronenberg Z."/>
            <person name="Li C."/>
            <person name="Domyan E.T."/>
            <person name="Pan H."/>
            <person name="Campbell M."/>
            <person name="Tan H."/>
            <person name="Huff C.D."/>
            <person name="Hu H."/>
            <person name="Vickrey A.I."/>
            <person name="Nielsen S.C."/>
            <person name="Stringham S.A."/>
            <person name="Hu H."/>
            <person name="Willerslev E."/>
            <person name="Gilbert M.T."/>
            <person name="Yandell M."/>
            <person name="Zhang G."/>
            <person name="Wang J."/>
        </authorList>
    </citation>
    <scope>NUCLEOTIDE SEQUENCE [LARGE SCALE GENOMIC DNA]</scope>
    <source>
        <tissue evidence="4">Blood</tissue>
    </source>
</reference>
<accession>A0A2I0M650</accession>
<dbReference type="AlphaFoldDB" id="A0A2I0M650"/>
<feature type="region of interest" description="Disordered" evidence="2">
    <location>
        <begin position="187"/>
        <end position="210"/>
    </location>
</feature>
<organism evidence="4 5">
    <name type="scientific">Columba livia</name>
    <name type="common">Rock dove</name>
    <dbReference type="NCBI Taxonomy" id="8932"/>
    <lineage>
        <taxon>Eukaryota</taxon>
        <taxon>Metazoa</taxon>
        <taxon>Chordata</taxon>
        <taxon>Craniata</taxon>
        <taxon>Vertebrata</taxon>
        <taxon>Euteleostomi</taxon>
        <taxon>Archelosauria</taxon>
        <taxon>Archosauria</taxon>
        <taxon>Dinosauria</taxon>
        <taxon>Saurischia</taxon>
        <taxon>Theropoda</taxon>
        <taxon>Coelurosauria</taxon>
        <taxon>Aves</taxon>
        <taxon>Neognathae</taxon>
        <taxon>Neoaves</taxon>
        <taxon>Columbimorphae</taxon>
        <taxon>Columbiformes</taxon>
        <taxon>Columbidae</taxon>
        <taxon>Columba</taxon>
    </lineage>
</organism>
<sequence>MGSLTCEAEHQAGKMVLTSLLRCGVFSHQLQLVSGGGGDSRWELSKPDKGDLTNNCGEGTSPGQRSVRSPPLLEHKLGSGKTGDILQDSTPGAVQTRTRWAALMSVKLYVLISWPDGSRVINIENIKEPRKPFHRYTVGEQVLARCPGFSGLYWGMLEGISEHKDILEKKLLEDRQLLEKLKEEPAVHSMMPPQPKKSRKTFPKWTSGNASRKYHGDRTYVSKPLLRAAEASLPHDAGSSSIAKERCALGNVAGGPPPAPTHPRPHLSPWPCQGLPRVKRTGLVHLPERKSDGILSPCQQHICLNSCEEQKLDVLQEMDDFERVQKNFGPGEMERVEKMEQLERMVVDLQQDVLSLKKKVQRLESLSFQEEPHRQPCEVVELFNGYTKEQLKETIRFDQKISTACKTLLYKLFTSDYIQSHSITGRRGNTFREAKPMMDERCIKIIRVLLKQKFGDHLSDTVITEKIQNVQKALRQKFKTECL</sequence>
<proteinExistence type="predicted"/>
<feature type="domain" description="BEN" evidence="3">
    <location>
        <begin position="376"/>
        <end position="474"/>
    </location>
</feature>
<feature type="coiled-coil region" evidence="1">
    <location>
        <begin position="339"/>
        <end position="366"/>
    </location>
</feature>
<keyword evidence="1" id="KW-0175">Coiled coil</keyword>
<dbReference type="Pfam" id="PF10523">
    <property type="entry name" value="BEN"/>
    <property type="match status" value="1"/>
</dbReference>
<dbReference type="InterPro" id="IPR018379">
    <property type="entry name" value="BEN_domain"/>
</dbReference>
<keyword evidence="5" id="KW-1185">Reference proteome</keyword>
<dbReference type="Proteomes" id="UP000053872">
    <property type="component" value="Unassembled WGS sequence"/>
</dbReference>
<feature type="compositionally biased region" description="Polar residues" evidence="2">
    <location>
        <begin position="52"/>
        <end position="67"/>
    </location>
</feature>
<evidence type="ECO:0000256" key="2">
    <source>
        <dbReference type="SAM" id="MobiDB-lite"/>
    </source>
</evidence>
<dbReference type="GO" id="GO:0003677">
    <property type="term" value="F:DNA binding"/>
    <property type="evidence" value="ECO:0007669"/>
    <property type="project" value="InterPro"/>
</dbReference>
<dbReference type="Gene3D" id="1.10.10.2590">
    <property type="entry name" value="BEN domain"/>
    <property type="match status" value="1"/>
</dbReference>
<evidence type="ECO:0000313" key="4">
    <source>
        <dbReference type="EMBL" id="PKK25142.1"/>
    </source>
</evidence>
<dbReference type="PROSITE" id="PS51457">
    <property type="entry name" value="BEN"/>
    <property type="match status" value="1"/>
</dbReference>
<dbReference type="InParanoid" id="A0A2I0M650"/>
<evidence type="ECO:0000259" key="3">
    <source>
        <dbReference type="PROSITE" id="PS51457"/>
    </source>
</evidence>
<evidence type="ECO:0000313" key="5">
    <source>
        <dbReference type="Proteomes" id="UP000053872"/>
    </source>
</evidence>
<protein>
    <recommendedName>
        <fullName evidence="3">BEN domain-containing protein</fullName>
    </recommendedName>
</protein>